<name>A0ABQ8VWV2_9AGAR</name>
<organism evidence="1 2">
    <name type="scientific">Lentinula lateritia</name>
    <dbReference type="NCBI Taxonomy" id="40482"/>
    <lineage>
        <taxon>Eukaryota</taxon>
        <taxon>Fungi</taxon>
        <taxon>Dikarya</taxon>
        <taxon>Basidiomycota</taxon>
        <taxon>Agaricomycotina</taxon>
        <taxon>Agaricomycetes</taxon>
        <taxon>Agaricomycetidae</taxon>
        <taxon>Agaricales</taxon>
        <taxon>Marasmiineae</taxon>
        <taxon>Omphalotaceae</taxon>
        <taxon>Lentinula</taxon>
    </lineage>
</organism>
<sequence length="137" mass="15950">MDKELYKSLIALLNELRGNSENIVFYKQDAIPVRGSLVKQTPDIGAVFKELVESRDLLALPHASDEKIFWGLIHTFVEVKHEDGKMIRDDCELLHSKLDCFSYVDIPFSRCRCKLEYQQREKPSGFRERTKASTRCR</sequence>
<dbReference type="Proteomes" id="UP001150217">
    <property type="component" value="Unassembled WGS sequence"/>
</dbReference>
<evidence type="ECO:0008006" key="3">
    <source>
        <dbReference type="Google" id="ProtNLM"/>
    </source>
</evidence>
<keyword evidence="2" id="KW-1185">Reference proteome</keyword>
<proteinExistence type="predicted"/>
<reference evidence="1" key="1">
    <citation type="submission" date="2022-08" db="EMBL/GenBank/DDBJ databases">
        <title>A Global Phylogenomic Analysis of the Shiitake Genus Lentinula.</title>
        <authorList>
            <consortium name="DOE Joint Genome Institute"/>
            <person name="Sierra-Patev S."/>
            <person name="Min B."/>
            <person name="Naranjo-Ortiz M."/>
            <person name="Looney B."/>
            <person name="Konkel Z."/>
            <person name="Slot J.C."/>
            <person name="Sakamoto Y."/>
            <person name="Steenwyk J.L."/>
            <person name="Rokas A."/>
            <person name="Carro J."/>
            <person name="Camarero S."/>
            <person name="Ferreira P."/>
            <person name="Molpeceres G."/>
            <person name="Ruiz-Duenas F.J."/>
            <person name="Serrano A."/>
            <person name="Henrissat B."/>
            <person name="Drula E."/>
            <person name="Hughes K.W."/>
            <person name="Mata J.L."/>
            <person name="Ishikawa N.K."/>
            <person name="Vargas-Isla R."/>
            <person name="Ushijima S."/>
            <person name="Smith C.A."/>
            <person name="Ahrendt S."/>
            <person name="Andreopoulos W."/>
            <person name="He G."/>
            <person name="Labutti K."/>
            <person name="Lipzen A."/>
            <person name="Ng V."/>
            <person name="Riley R."/>
            <person name="Sandor L."/>
            <person name="Barry K."/>
            <person name="Martinez A.T."/>
            <person name="Xiao Y."/>
            <person name="Gibbons J.G."/>
            <person name="Terashima K."/>
            <person name="Grigoriev I.V."/>
            <person name="Hibbett D.S."/>
        </authorList>
    </citation>
    <scope>NUCLEOTIDE SEQUENCE</scope>
    <source>
        <strain evidence="1">RHP3577 ss4</strain>
    </source>
</reference>
<dbReference type="EMBL" id="JANVFT010000004">
    <property type="protein sequence ID" value="KAJ4500873.1"/>
    <property type="molecule type" value="Genomic_DNA"/>
</dbReference>
<protein>
    <recommendedName>
        <fullName evidence="3">Fungal-type protein kinase domain-containing protein</fullName>
    </recommendedName>
</protein>
<accession>A0ABQ8VWV2</accession>
<gene>
    <name evidence="1" type="ORF">C8R41DRAFT_809246</name>
</gene>
<evidence type="ECO:0000313" key="2">
    <source>
        <dbReference type="Proteomes" id="UP001150217"/>
    </source>
</evidence>
<evidence type="ECO:0000313" key="1">
    <source>
        <dbReference type="EMBL" id="KAJ4500873.1"/>
    </source>
</evidence>
<comment type="caution">
    <text evidence="1">The sequence shown here is derived from an EMBL/GenBank/DDBJ whole genome shotgun (WGS) entry which is preliminary data.</text>
</comment>